<evidence type="ECO:0000313" key="3">
    <source>
        <dbReference type="Proteomes" id="UP001642360"/>
    </source>
</evidence>
<accession>A0ABC8TT29</accession>
<reference evidence="2 3" key="1">
    <citation type="submission" date="2024-02" db="EMBL/GenBank/DDBJ databases">
        <authorList>
            <person name="Vignale AGUSTIN F."/>
            <person name="Sosa J E."/>
            <person name="Modenutti C."/>
        </authorList>
    </citation>
    <scope>NUCLEOTIDE SEQUENCE [LARGE SCALE GENOMIC DNA]</scope>
</reference>
<comment type="caution">
    <text evidence="2">The sequence shown here is derived from an EMBL/GenBank/DDBJ whole genome shotgun (WGS) entry which is preliminary data.</text>
</comment>
<protein>
    <submittedName>
        <fullName evidence="2">Uncharacterized protein</fullName>
    </submittedName>
</protein>
<feature type="compositionally biased region" description="Polar residues" evidence="1">
    <location>
        <begin position="34"/>
        <end position="44"/>
    </location>
</feature>
<dbReference type="EMBL" id="CAUOFW020005567">
    <property type="protein sequence ID" value="CAK9170755.1"/>
    <property type="molecule type" value="Genomic_DNA"/>
</dbReference>
<dbReference type="AlphaFoldDB" id="A0ABC8TT29"/>
<proteinExistence type="predicted"/>
<name>A0ABC8TT29_9AQUA</name>
<dbReference type="Proteomes" id="UP001642360">
    <property type="component" value="Unassembled WGS sequence"/>
</dbReference>
<sequence length="101" mass="11409">RTTKFCRREDGKIAIRESSVTGTTSYSHHAMALPTNTSKPTTIVKQPPMKRESTRKFLHQRPISRKAVETTKIMQETKVEWTKENSLTAKEAGLTMPPPPS</sequence>
<evidence type="ECO:0000313" key="2">
    <source>
        <dbReference type="EMBL" id="CAK9170755.1"/>
    </source>
</evidence>
<gene>
    <name evidence="2" type="ORF">ILEXP_LOCUS40254</name>
</gene>
<keyword evidence="3" id="KW-1185">Reference proteome</keyword>
<feature type="region of interest" description="Disordered" evidence="1">
    <location>
        <begin position="20"/>
        <end position="57"/>
    </location>
</feature>
<evidence type="ECO:0000256" key="1">
    <source>
        <dbReference type="SAM" id="MobiDB-lite"/>
    </source>
</evidence>
<organism evidence="2 3">
    <name type="scientific">Ilex paraguariensis</name>
    <name type="common">yerba mate</name>
    <dbReference type="NCBI Taxonomy" id="185542"/>
    <lineage>
        <taxon>Eukaryota</taxon>
        <taxon>Viridiplantae</taxon>
        <taxon>Streptophyta</taxon>
        <taxon>Embryophyta</taxon>
        <taxon>Tracheophyta</taxon>
        <taxon>Spermatophyta</taxon>
        <taxon>Magnoliopsida</taxon>
        <taxon>eudicotyledons</taxon>
        <taxon>Gunneridae</taxon>
        <taxon>Pentapetalae</taxon>
        <taxon>asterids</taxon>
        <taxon>campanulids</taxon>
        <taxon>Aquifoliales</taxon>
        <taxon>Aquifoliaceae</taxon>
        <taxon>Ilex</taxon>
    </lineage>
</organism>
<feature type="non-terminal residue" evidence="2">
    <location>
        <position position="1"/>
    </location>
</feature>